<keyword evidence="3" id="KW-1185">Reference proteome</keyword>
<dbReference type="AlphaFoldDB" id="A0A2R8BW51"/>
<feature type="transmembrane region" description="Helical" evidence="1">
    <location>
        <begin position="35"/>
        <end position="55"/>
    </location>
</feature>
<feature type="transmembrane region" description="Helical" evidence="1">
    <location>
        <begin position="12"/>
        <end position="29"/>
    </location>
</feature>
<protein>
    <submittedName>
        <fullName evidence="2">Uncharacterized protein</fullName>
    </submittedName>
</protein>
<organism evidence="2 3">
    <name type="scientific">Palleronia abyssalis</name>
    <dbReference type="NCBI Taxonomy" id="1501240"/>
    <lineage>
        <taxon>Bacteria</taxon>
        <taxon>Pseudomonadati</taxon>
        <taxon>Pseudomonadota</taxon>
        <taxon>Alphaproteobacteria</taxon>
        <taxon>Rhodobacterales</taxon>
        <taxon>Roseobacteraceae</taxon>
        <taxon>Palleronia</taxon>
    </lineage>
</organism>
<dbReference type="Proteomes" id="UP000244912">
    <property type="component" value="Unassembled WGS sequence"/>
</dbReference>
<accession>A0A2R8BW51</accession>
<dbReference type="EMBL" id="ONZF01000004">
    <property type="protein sequence ID" value="SPJ24392.1"/>
    <property type="molecule type" value="Genomic_DNA"/>
</dbReference>
<keyword evidence="1" id="KW-0812">Transmembrane</keyword>
<gene>
    <name evidence="2" type="ORF">PAA8504_02220</name>
</gene>
<dbReference type="Pfam" id="PF14079">
    <property type="entry name" value="DUF4260"/>
    <property type="match status" value="1"/>
</dbReference>
<reference evidence="2 3" key="1">
    <citation type="submission" date="2018-03" db="EMBL/GenBank/DDBJ databases">
        <authorList>
            <person name="Keele B.F."/>
        </authorList>
    </citation>
    <scope>NUCLEOTIDE SEQUENCE [LARGE SCALE GENOMIC DNA]</scope>
    <source>
        <strain evidence="2 3">CECT 8504</strain>
    </source>
</reference>
<evidence type="ECO:0000313" key="2">
    <source>
        <dbReference type="EMBL" id="SPJ24392.1"/>
    </source>
</evidence>
<sequence>MDAPMDTIAWQRMEGALIFAGALILVVFVGGGTAWWIAVILFFAPNISFAAYAFGPRLGAVAYNSTHIYGFRAVLFALGVATDKATISVLGVL</sequence>
<dbReference type="OrthoDB" id="9813911at2"/>
<evidence type="ECO:0000313" key="3">
    <source>
        <dbReference type="Proteomes" id="UP000244912"/>
    </source>
</evidence>
<dbReference type="InterPro" id="IPR025356">
    <property type="entry name" value="DUF4260"/>
</dbReference>
<name>A0A2R8BW51_9RHOB</name>
<evidence type="ECO:0000256" key="1">
    <source>
        <dbReference type="SAM" id="Phobius"/>
    </source>
</evidence>
<keyword evidence="1" id="KW-0472">Membrane</keyword>
<keyword evidence="1" id="KW-1133">Transmembrane helix</keyword>
<proteinExistence type="predicted"/>